<feature type="domain" description="Aminomethyltransferase C-terminal" evidence="3">
    <location>
        <begin position="301"/>
        <end position="378"/>
    </location>
</feature>
<dbReference type="Pfam" id="PF08669">
    <property type="entry name" value="GCV_T_C"/>
    <property type="match status" value="1"/>
</dbReference>
<dbReference type="InterPro" id="IPR013977">
    <property type="entry name" value="GcvT_C"/>
</dbReference>
<dbReference type="PIRSF" id="PIRSF006487">
    <property type="entry name" value="GcvT"/>
    <property type="match status" value="1"/>
</dbReference>
<proteinExistence type="predicted"/>
<dbReference type="PANTHER" id="PTHR43757">
    <property type="entry name" value="AMINOMETHYLTRANSFERASE"/>
    <property type="match status" value="1"/>
</dbReference>
<sequence>MSRSHTQTQSWDLAVRPTPLHARTAQFNRTNQWTQELGWTLPSVYDHLEAEHAALRNACALSDLNGLVTYQLSGREVSEYLNRLAGGCGGDVGVGKCRRVAISDDEGGLIADGVVIRSDQSGWLLTLPVRCLDWLITSAHGFDCYVQDVSETTSTFALDGPSSCAALLAAGMGGIEALRPGAVRALTVGTAKVTVARISATGGLGYEVRCDTDDAVFVFDRVRLGAELFRPVFAGQHARHLAQLEAGHPRANHDFESALTASLDDRRSAFEVGLGALLDFSGGHFTGKHALMRQREKGAQRAIVGVEVDGELQPDGRLISTPTGIVGKVTSHAWSPSCKKQIGLADLRADILGSAADISLQGQAGQKIPVKIAPRPFYTCPNARRTPPEAQ</sequence>
<dbReference type="InterPro" id="IPR006222">
    <property type="entry name" value="GCVT_N"/>
</dbReference>
<dbReference type="SUPFAM" id="SSF103025">
    <property type="entry name" value="Folate-binding domain"/>
    <property type="match status" value="1"/>
</dbReference>
<keyword evidence="5" id="KW-1185">Reference proteome</keyword>
<gene>
    <name evidence="4" type="ORF">BN1012_Phect2496</name>
</gene>
<evidence type="ECO:0000313" key="4">
    <source>
        <dbReference type="EMBL" id="CDO60709.1"/>
    </source>
</evidence>
<accession>X5MGQ5</accession>
<feature type="domain" description="GCVT N-terminal" evidence="2">
    <location>
        <begin position="32"/>
        <end position="260"/>
    </location>
</feature>
<dbReference type="InterPro" id="IPR028896">
    <property type="entry name" value="GcvT/YgfZ/DmdA"/>
</dbReference>
<feature type="binding site" evidence="1">
    <location>
        <position position="207"/>
    </location>
    <ligand>
        <name>substrate</name>
    </ligand>
</feature>
<dbReference type="Gene3D" id="3.30.1360.120">
    <property type="entry name" value="Probable tRNA modification gtpase trme, domain 1"/>
    <property type="match status" value="1"/>
</dbReference>
<dbReference type="GO" id="GO:0008168">
    <property type="term" value="F:methyltransferase activity"/>
    <property type="evidence" value="ECO:0007669"/>
    <property type="project" value="UniProtKB-KW"/>
</dbReference>
<protein>
    <submittedName>
        <fullName evidence="4">Aminomethyltransferase (Glycine cleavage system T protein)</fullName>
        <ecNumber evidence="4">2.1.2.10</ecNumber>
    </submittedName>
</protein>
<dbReference type="EC" id="2.1.2.10" evidence="4"/>
<dbReference type="InterPro" id="IPR029043">
    <property type="entry name" value="GcvT/YgfZ_C"/>
</dbReference>
<dbReference type="SUPFAM" id="SSF101790">
    <property type="entry name" value="Aminomethyltransferase beta-barrel domain"/>
    <property type="match status" value="1"/>
</dbReference>
<dbReference type="OrthoDB" id="9800828at2"/>
<dbReference type="Pfam" id="PF01571">
    <property type="entry name" value="GCV_T"/>
    <property type="match status" value="1"/>
</dbReference>
<evidence type="ECO:0000259" key="3">
    <source>
        <dbReference type="Pfam" id="PF08669"/>
    </source>
</evidence>
<dbReference type="KEGG" id="pect:BN1012_Phect2496"/>
<keyword evidence="4" id="KW-0489">Methyltransferase</keyword>
<dbReference type="GO" id="GO:0004047">
    <property type="term" value="F:aminomethyltransferase activity"/>
    <property type="evidence" value="ECO:0007669"/>
    <property type="project" value="UniProtKB-EC"/>
</dbReference>
<name>X5MGQ5_9HYPH</name>
<evidence type="ECO:0000313" key="5">
    <source>
        <dbReference type="Proteomes" id="UP000032160"/>
    </source>
</evidence>
<dbReference type="InterPro" id="IPR027266">
    <property type="entry name" value="TrmE/GcvT-like"/>
</dbReference>
<dbReference type="PANTHER" id="PTHR43757:SF2">
    <property type="entry name" value="AMINOMETHYLTRANSFERASE, MITOCHONDRIAL"/>
    <property type="match status" value="1"/>
</dbReference>
<reference evidence="4 5" key="1">
    <citation type="journal article" date="2014" name="Front. Genet.">
        <title>Genome and metabolic network of "Candidatus Phaeomarinobacter ectocarpi" Ec32, a new candidate genus of Alphaproteobacteria frequently associated with brown algae.</title>
        <authorList>
            <person name="Dittami S.M."/>
            <person name="Barbeyron T."/>
            <person name="Boyen C."/>
            <person name="Cambefort J."/>
            <person name="Collet G."/>
            <person name="Delage L."/>
            <person name="Gobet A."/>
            <person name="Groisillier A."/>
            <person name="Leblanc C."/>
            <person name="Michel G."/>
            <person name="Scornet D."/>
            <person name="Siegel A."/>
            <person name="Tapia J.E."/>
            <person name="Tonon T."/>
        </authorList>
    </citation>
    <scope>NUCLEOTIDE SEQUENCE [LARGE SCALE GENOMIC DNA]</scope>
    <source>
        <strain evidence="4 5">Ec32</strain>
    </source>
</reference>
<evidence type="ECO:0000259" key="2">
    <source>
        <dbReference type="Pfam" id="PF01571"/>
    </source>
</evidence>
<keyword evidence="4" id="KW-0808">Transferase</keyword>
<dbReference type="AlphaFoldDB" id="X5MGQ5"/>
<dbReference type="EMBL" id="HG966617">
    <property type="protein sequence ID" value="CDO60709.1"/>
    <property type="molecule type" value="Genomic_DNA"/>
</dbReference>
<dbReference type="GO" id="GO:0032259">
    <property type="term" value="P:methylation"/>
    <property type="evidence" value="ECO:0007669"/>
    <property type="project" value="UniProtKB-KW"/>
</dbReference>
<dbReference type="RefSeq" id="WP_043948692.1">
    <property type="nucleotide sequence ID" value="NZ_HG966617.1"/>
</dbReference>
<dbReference type="Proteomes" id="UP000032160">
    <property type="component" value="Chromosome I"/>
</dbReference>
<dbReference type="HOGENOM" id="CLU_007884_6_3_5"/>
<dbReference type="STRING" id="1458461.BN1012_Phect2496"/>
<organism evidence="4 5">
    <name type="scientific">Candidatus Phaeomarinibacter ectocarpi</name>
    <dbReference type="NCBI Taxonomy" id="1458461"/>
    <lineage>
        <taxon>Bacteria</taxon>
        <taxon>Pseudomonadati</taxon>
        <taxon>Pseudomonadota</taxon>
        <taxon>Alphaproteobacteria</taxon>
        <taxon>Hyphomicrobiales</taxon>
        <taxon>Parvibaculaceae</taxon>
        <taxon>Candidatus Phaeomarinibacter</taxon>
    </lineage>
</organism>
<evidence type="ECO:0000256" key="1">
    <source>
        <dbReference type="PIRSR" id="PIRSR006487-1"/>
    </source>
</evidence>